<dbReference type="InterPro" id="IPR001173">
    <property type="entry name" value="Glyco_trans_2-like"/>
</dbReference>
<dbReference type="PATRIC" id="fig|45634.12.peg.1393"/>
<dbReference type="SUPFAM" id="SSF53448">
    <property type="entry name" value="Nucleotide-diphospho-sugar transferases"/>
    <property type="match status" value="1"/>
</dbReference>
<evidence type="ECO:0000313" key="2">
    <source>
        <dbReference type="EMBL" id="KXT69478.1"/>
    </source>
</evidence>
<dbReference type="SUPFAM" id="SSF48452">
    <property type="entry name" value="TPR-like"/>
    <property type="match status" value="1"/>
</dbReference>
<dbReference type="RefSeq" id="WP_061422937.1">
    <property type="nucleotide sequence ID" value="NZ_KQ969062.1"/>
</dbReference>
<dbReference type="InterPro" id="IPR029044">
    <property type="entry name" value="Nucleotide-diphossugar_trans"/>
</dbReference>
<sequence length="382" mass="43869">MSSIVLNMIVKNEAHIILETLQNLVNSITFDYWVISDTGSTDGTENLILNFFSEVGIPGELYKDEWQNFAHNRNVALDHARGKGDYVLTFDADDRVEGNLKISTDLEADAYYLNFSDESGTLSFRRVAIFKNRPEVYWRGVVHEFIELPEGATYGNLVGPYSVIARTRGARSLDGAKYFNDATLLANAVHNNQDPDLEPRYTFYCGRSYRGAGLNHEALPWFKKRADMTNGWSEEAYYSCLEIAQIYENEGKAFEGREYLEKAIQINPNRAEAWSELAKLYREKGQHHIAFAYAYMAKDLELNPDSLFSWEAVYDYWIPFELLENGVKIGNFEVAYQGFRALILAGQADTYKNYYEYLPQFEQYLDNEIIEKIIEVINGTEA</sequence>
<gene>
    <name evidence="2" type="ORF">SCRDD08_01337</name>
</gene>
<dbReference type="Gene3D" id="3.90.550.10">
    <property type="entry name" value="Spore Coat Polysaccharide Biosynthesis Protein SpsA, Chain A"/>
    <property type="match status" value="1"/>
</dbReference>
<evidence type="ECO:0000313" key="3">
    <source>
        <dbReference type="Proteomes" id="UP000070377"/>
    </source>
</evidence>
<feature type="domain" description="Glycosyltransferase 2-like" evidence="1">
    <location>
        <begin position="8"/>
        <end position="98"/>
    </location>
</feature>
<accession>A0A139N0C6</accession>
<dbReference type="AlphaFoldDB" id="A0A139N0C6"/>
<dbReference type="PANTHER" id="PTHR43630:SF2">
    <property type="entry name" value="GLYCOSYLTRANSFERASE"/>
    <property type="match status" value="1"/>
</dbReference>
<dbReference type="SMART" id="SM00028">
    <property type="entry name" value="TPR"/>
    <property type="match status" value="2"/>
</dbReference>
<reference evidence="2 3" key="1">
    <citation type="submission" date="2016-01" db="EMBL/GenBank/DDBJ databases">
        <title>Highly variable Streptococcus oralis are common among viridans streptococci isolated from primates.</title>
        <authorList>
            <person name="Denapaite D."/>
            <person name="Rieger M."/>
            <person name="Koendgen S."/>
            <person name="Brueckner R."/>
            <person name="Ochigava I."/>
            <person name="Kappeler P."/>
            <person name="Maetz-Rensing K."/>
            <person name="Leendertz F."/>
            <person name="Hakenbeck R."/>
        </authorList>
    </citation>
    <scope>NUCLEOTIDE SEQUENCE [LARGE SCALE GENOMIC DNA]</scope>
    <source>
        <strain evidence="2 3">DD08</strain>
    </source>
</reference>
<dbReference type="PANTHER" id="PTHR43630">
    <property type="entry name" value="POLY-BETA-1,6-N-ACETYL-D-GLUCOSAMINE SYNTHASE"/>
    <property type="match status" value="1"/>
</dbReference>
<dbReference type="Proteomes" id="UP000070377">
    <property type="component" value="Unassembled WGS sequence"/>
</dbReference>
<proteinExistence type="predicted"/>
<dbReference type="Pfam" id="PF13431">
    <property type="entry name" value="TPR_17"/>
    <property type="match status" value="1"/>
</dbReference>
<protein>
    <submittedName>
        <fullName evidence="2">Glycosyl transferase, group 2 family protein</fullName>
    </submittedName>
</protein>
<dbReference type="Pfam" id="PF00535">
    <property type="entry name" value="Glycos_transf_2"/>
    <property type="match status" value="1"/>
</dbReference>
<keyword evidence="2" id="KW-0808">Transferase</keyword>
<dbReference type="InterPro" id="IPR019734">
    <property type="entry name" value="TPR_rpt"/>
</dbReference>
<evidence type="ECO:0000259" key="1">
    <source>
        <dbReference type="Pfam" id="PF00535"/>
    </source>
</evidence>
<name>A0A139N0C6_STRCR</name>
<dbReference type="EMBL" id="LQRD01000049">
    <property type="protein sequence ID" value="KXT69478.1"/>
    <property type="molecule type" value="Genomic_DNA"/>
</dbReference>
<dbReference type="GO" id="GO:0016740">
    <property type="term" value="F:transferase activity"/>
    <property type="evidence" value="ECO:0007669"/>
    <property type="project" value="UniProtKB-KW"/>
</dbReference>
<comment type="caution">
    <text evidence="2">The sequence shown here is derived from an EMBL/GenBank/DDBJ whole genome shotgun (WGS) entry which is preliminary data.</text>
</comment>
<dbReference type="InterPro" id="IPR011990">
    <property type="entry name" value="TPR-like_helical_dom_sf"/>
</dbReference>
<organism evidence="2 3">
    <name type="scientific">Streptococcus cristatus</name>
    <dbReference type="NCBI Taxonomy" id="45634"/>
    <lineage>
        <taxon>Bacteria</taxon>
        <taxon>Bacillati</taxon>
        <taxon>Bacillota</taxon>
        <taxon>Bacilli</taxon>
        <taxon>Lactobacillales</taxon>
        <taxon>Streptococcaceae</taxon>
        <taxon>Streptococcus</taxon>
    </lineage>
</organism>
<dbReference type="Gene3D" id="1.25.40.10">
    <property type="entry name" value="Tetratricopeptide repeat domain"/>
    <property type="match status" value="1"/>
</dbReference>